<dbReference type="EMBL" id="ATCN01000573">
    <property type="protein sequence ID" value="EPR78758.1"/>
    <property type="molecule type" value="Genomic_DNA"/>
</dbReference>
<gene>
    <name evidence="1" type="ORF">SLOPH_1016</name>
</gene>
<protein>
    <submittedName>
        <fullName evidence="1">Uncharacterized protein</fullName>
    </submittedName>
</protein>
<reference evidence="2" key="1">
    <citation type="journal article" date="2013" name="PLoS Genet.">
        <title>The genome of Spraguea lophii and the basis of host-microsporidian interactions.</title>
        <authorList>
            <person name="Campbell S.E."/>
            <person name="Williams T.A."/>
            <person name="Yousuf A."/>
            <person name="Soanes D.M."/>
            <person name="Paszkiewicz K.H."/>
            <person name="Williams B.A.P."/>
        </authorList>
    </citation>
    <scope>NUCLEOTIDE SEQUENCE [LARGE SCALE GENOMIC DNA]</scope>
    <source>
        <strain evidence="2">42_110</strain>
    </source>
</reference>
<dbReference type="VEuPathDB" id="MicrosporidiaDB:SLOPH_1016"/>
<comment type="caution">
    <text evidence="1">The sequence shown here is derived from an EMBL/GenBank/DDBJ whole genome shotgun (WGS) entry which is preliminary data.</text>
</comment>
<proteinExistence type="predicted"/>
<accession>S7XS80</accession>
<sequence>MRLFLFFLGFNCKYNKIYNFIKEKTYSAASRSELLFFNSGSYSLILDVKEEFDAYYKPIWFYMSTKPISHGFSIRLHDKKIFIDITSVTEDSMIVKHRAYNPHLERSALLNLKFDNGIISTYSMEQVDDFEESFTMLKIYLKEKSS</sequence>
<evidence type="ECO:0000313" key="1">
    <source>
        <dbReference type="EMBL" id="EPR78758.1"/>
    </source>
</evidence>
<dbReference type="InParanoid" id="S7XS80"/>
<keyword evidence="2" id="KW-1185">Reference proteome</keyword>
<dbReference type="HOGENOM" id="CLU_1778673_0_0_1"/>
<name>S7XS80_SPRLO</name>
<dbReference type="AlphaFoldDB" id="S7XS80"/>
<evidence type="ECO:0000313" key="2">
    <source>
        <dbReference type="Proteomes" id="UP000014978"/>
    </source>
</evidence>
<organism evidence="1 2">
    <name type="scientific">Spraguea lophii (strain 42_110)</name>
    <name type="common">Microsporidian parasite</name>
    <dbReference type="NCBI Taxonomy" id="1358809"/>
    <lineage>
        <taxon>Eukaryota</taxon>
        <taxon>Fungi</taxon>
        <taxon>Fungi incertae sedis</taxon>
        <taxon>Microsporidia</taxon>
        <taxon>Spragueidae</taxon>
        <taxon>Spraguea</taxon>
    </lineage>
</organism>
<dbReference type="Proteomes" id="UP000014978">
    <property type="component" value="Unassembled WGS sequence"/>
</dbReference>